<dbReference type="EMBL" id="VDEP01000273">
    <property type="protein sequence ID" value="KAA1114024.1"/>
    <property type="molecule type" value="Genomic_DNA"/>
</dbReference>
<reference evidence="1 2" key="1">
    <citation type="submission" date="2019-05" db="EMBL/GenBank/DDBJ databases">
        <title>Emergence of the Ug99 lineage of the wheat stem rust pathogen through somatic hybridization.</title>
        <authorList>
            <person name="Li F."/>
            <person name="Upadhyaya N.M."/>
            <person name="Sperschneider J."/>
            <person name="Matny O."/>
            <person name="Nguyen-Phuc H."/>
            <person name="Mago R."/>
            <person name="Raley C."/>
            <person name="Miller M.E."/>
            <person name="Silverstein K.A.T."/>
            <person name="Henningsen E."/>
            <person name="Hirsch C.D."/>
            <person name="Visser B."/>
            <person name="Pretorius Z.A."/>
            <person name="Steffenson B.J."/>
            <person name="Schwessinger B."/>
            <person name="Dodds P.N."/>
            <person name="Figueroa M."/>
        </authorList>
    </citation>
    <scope>NUCLEOTIDE SEQUENCE [LARGE SCALE GENOMIC DNA]</scope>
    <source>
        <strain evidence="1 2">Ug99</strain>
    </source>
</reference>
<sequence>MQIAESFSTIKQPSRLLDLVQLQSGLSDQSILTTLNLIRISQTQNWKPSDVKLSSELVERIGDEVYRSGTKSPGRLLSATDHTCKLFNLWSCPDASRIQLKAISTRYKTCA</sequence>
<protein>
    <submittedName>
        <fullName evidence="1">Uncharacterized protein</fullName>
    </submittedName>
</protein>
<accession>A0A5B0QMD0</accession>
<proteinExistence type="predicted"/>
<dbReference type="AlphaFoldDB" id="A0A5B0QMD0"/>
<gene>
    <name evidence="1" type="ORF">PGTUg99_007299</name>
</gene>
<evidence type="ECO:0000313" key="1">
    <source>
        <dbReference type="EMBL" id="KAA1114024.1"/>
    </source>
</evidence>
<evidence type="ECO:0000313" key="2">
    <source>
        <dbReference type="Proteomes" id="UP000325313"/>
    </source>
</evidence>
<dbReference type="Proteomes" id="UP000325313">
    <property type="component" value="Unassembled WGS sequence"/>
</dbReference>
<organism evidence="1 2">
    <name type="scientific">Puccinia graminis f. sp. tritici</name>
    <dbReference type="NCBI Taxonomy" id="56615"/>
    <lineage>
        <taxon>Eukaryota</taxon>
        <taxon>Fungi</taxon>
        <taxon>Dikarya</taxon>
        <taxon>Basidiomycota</taxon>
        <taxon>Pucciniomycotina</taxon>
        <taxon>Pucciniomycetes</taxon>
        <taxon>Pucciniales</taxon>
        <taxon>Pucciniaceae</taxon>
        <taxon>Puccinia</taxon>
    </lineage>
</organism>
<comment type="caution">
    <text evidence="1">The sequence shown here is derived from an EMBL/GenBank/DDBJ whole genome shotgun (WGS) entry which is preliminary data.</text>
</comment>
<name>A0A5B0QMD0_PUCGR</name>